<dbReference type="GO" id="GO:0005829">
    <property type="term" value="C:cytosol"/>
    <property type="evidence" value="ECO:0007669"/>
    <property type="project" value="TreeGrafter"/>
</dbReference>
<name>A0A2M4CZ15_ANODA</name>
<evidence type="ECO:0000313" key="3">
    <source>
        <dbReference type="EMBL" id="MBW70574.1"/>
    </source>
</evidence>
<dbReference type="VEuPathDB" id="VectorBase:ADAC004070"/>
<accession>A0A2M4CZ15</accession>
<organism evidence="3">
    <name type="scientific">Anopheles darlingi</name>
    <name type="common">Mosquito</name>
    <dbReference type="NCBI Taxonomy" id="43151"/>
    <lineage>
        <taxon>Eukaryota</taxon>
        <taxon>Metazoa</taxon>
        <taxon>Ecdysozoa</taxon>
        <taxon>Arthropoda</taxon>
        <taxon>Hexapoda</taxon>
        <taxon>Insecta</taxon>
        <taxon>Pterygota</taxon>
        <taxon>Neoptera</taxon>
        <taxon>Endopterygota</taxon>
        <taxon>Diptera</taxon>
        <taxon>Nematocera</taxon>
        <taxon>Culicoidea</taxon>
        <taxon>Culicidae</taxon>
        <taxon>Anophelinae</taxon>
        <taxon>Anopheles</taxon>
    </lineage>
</organism>
<dbReference type="Pfam" id="PF08718">
    <property type="entry name" value="GLTP"/>
    <property type="match status" value="1"/>
</dbReference>
<dbReference type="PANTHER" id="PTHR10219:SF25">
    <property type="entry name" value="PLECKSTRIN HOMOLOGY DOMAIN-CONTAINING FAMILY A MEMBER 8"/>
    <property type="match status" value="1"/>
</dbReference>
<keyword evidence="1" id="KW-0813">Transport</keyword>
<feature type="domain" description="Glycolipid transfer protein" evidence="2">
    <location>
        <begin position="40"/>
        <end position="178"/>
    </location>
</feature>
<dbReference type="PANTHER" id="PTHR10219">
    <property type="entry name" value="GLYCOLIPID TRANSFER PROTEIN-RELATED"/>
    <property type="match status" value="1"/>
</dbReference>
<dbReference type="GO" id="GO:1902387">
    <property type="term" value="F:ceramide 1-phosphate binding"/>
    <property type="evidence" value="ECO:0007669"/>
    <property type="project" value="TreeGrafter"/>
</dbReference>
<dbReference type="InterPro" id="IPR014830">
    <property type="entry name" value="Glycolipid_transfer_prot_dom"/>
</dbReference>
<dbReference type="AlphaFoldDB" id="A0A2M4CZ15"/>
<dbReference type="Gene3D" id="1.10.3520.10">
    <property type="entry name" value="Glycolipid transfer protein"/>
    <property type="match status" value="1"/>
</dbReference>
<dbReference type="InterPro" id="IPR036497">
    <property type="entry name" value="GLTP_sf"/>
</dbReference>
<dbReference type="VEuPathDB" id="VectorBase:ADAR2_005522"/>
<dbReference type="GO" id="GO:1902388">
    <property type="term" value="F:ceramide 1-phosphate transfer activity"/>
    <property type="evidence" value="ECO:0007669"/>
    <property type="project" value="TreeGrafter"/>
</dbReference>
<reference evidence="3" key="1">
    <citation type="submission" date="2018-01" db="EMBL/GenBank/DDBJ databases">
        <title>An insight into the sialome of Amazonian anophelines.</title>
        <authorList>
            <person name="Ribeiro J.M."/>
            <person name="Scarpassa V."/>
            <person name="Calvo E."/>
        </authorList>
    </citation>
    <scope>NUCLEOTIDE SEQUENCE</scope>
</reference>
<dbReference type="GO" id="GO:0016020">
    <property type="term" value="C:membrane"/>
    <property type="evidence" value="ECO:0007669"/>
    <property type="project" value="TreeGrafter"/>
</dbReference>
<evidence type="ECO:0000259" key="2">
    <source>
        <dbReference type="Pfam" id="PF08718"/>
    </source>
</evidence>
<proteinExistence type="predicted"/>
<dbReference type="SUPFAM" id="SSF110004">
    <property type="entry name" value="Glycolipid transfer protein, GLTP"/>
    <property type="match status" value="1"/>
</dbReference>
<evidence type="ECO:0000256" key="1">
    <source>
        <dbReference type="ARBA" id="ARBA00022448"/>
    </source>
</evidence>
<sequence>MAENDEVAAAIAAGNVCEAKIQFRQLKLFPAIDENNNFKISTANFLESSHQIVDAIGGCGKLLSPIVKDMRQNVKKVENKFKTNETLFAHIEDLILKDAEGNENPYDTVTDGLLWLKRAFEMMELFFRKVLEDETCNEQLKPHLRKAYEECLLPYHGFLAQKRFQNLHSYVPSRTSLLGPSHANADNVKALDEFLVHFRANLQHLNEFYTKHDLHRTYKA</sequence>
<dbReference type="FunFam" id="1.10.3520.10:FF:000001">
    <property type="entry name" value="Pleckstrin domain-containing family A member 8"/>
    <property type="match status" value="1"/>
</dbReference>
<protein>
    <submittedName>
        <fullName evidence="3">Putative glycolipid transfer protein</fullName>
    </submittedName>
</protein>
<dbReference type="EMBL" id="GGFL01006396">
    <property type="protein sequence ID" value="MBW70574.1"/>
    <property type="molecule type" value="Transcribed_RNA"/>
</dbReference>